<keyword evidence="4 10" id="KW-0808">Transferase</keyword>
<evidence type="ECO:0000256" key="2">
    <source>
        <dbReference type="ARBA" id="ARBA00016337"/>
    </source>
</evidence>
<evidence type="ECO:0000256" key="12">
    <source>
        <dbReference type="SAM" id="Phobius"/>
    </source>
</evidence>
<evidence type="ECO:0000313" key="13">
    <source>
        <dbReference type="EMBL" id="MBK6265023.1"/>
    </source>
</evidence>
<evidence type="ECO:0000256" key="7">
    <source>
        <dbReference type="ARBA" id="ARBA00022842"/>
    </source>
</evidence>
<evidence type="ECO:0000256" key="6">
    <source>
        <dbReference type="ARBA" id="ARBA00022827"/>
    </source>
</evidence>
<dbReference type="InterPro" id="IPR003374">
    <property type="entry name" value="ApbE-like_sf"/>
</dbReference>
<feature type="binding site" evidence="11">
    <location>
        <position position="295"/>
    </location>
    <ligand>
        <name>Mg(2+)</name>
        <dbReference type="ChEBI" id="CHEBI:18420"/>
    </ligand>
</feature>
<feature type="transmembrane region" description="Helical" evidence="12">
    <location>
        <begin position="7"/>
        <end position="24"/>
    </location>
</feature>
<keyword evidence="12" id="KW-0812">Transmembrane</keyword>
<keyword evidence="5 10" id="KW-0479">Metal-binding</keyword>
<evidence type="ECO:0000256" key="5">
    <source>
        <dbReference type="ARBA" id="ARBA00022723"/>
    </source>
</evidence>
<proteinExistence type="inferred from homology"/>
<comment type="cofactor">
    <cofactor evidence="11">
        <name>Mg(2+)</name>
        <dbReference type="ChEBI" id="CHEBI:18420"/>
    </cofactor>
    <cofactor evidence="11">
        <name>Mn(2+)</name>
        <dbReference type="ChEBI" id="CHEBI:29035"/>
    </cofactor>
    <text evidence="11">Magnesium. Can also use manganese.</text>
</comment>
<evidence type="ECO:0000256" key="10">
    <source>
        <dbReference type="PIRNR" id="PIRNR006268"/>
    </source>
</evidence>
<dbReference type="PIRSF" id="PIRSF006268">
    <property type="entry name" value="ApbE"/>
    <property type="match status" value="1"/>
</dbReference>
<keyword evidence="12" id="KW-0472">Membrane</keyword>
<accession>A0A934WXL8</accession>
<dbReference type="RefSeq" id="WP_201430706.1">
    <property type="nucleotide sequence ID" value="NZ_JAEQBW010000003.1"/>
</dbReference>
<dbReference type="AlphaFoldDB" id="A0A934WXL8"/>
<dbReference type="InterPro" id="IPR024932">
    <property type="entry name" value="ApbE"/>
</dbReference>
<keyword evidence="14" id="KW-1185">Reference proteome</keyword>
<evidence type="ECO:0000256" key="3">
    <source>
        <dbReference type="ARBA" id="ARBA00022630"/>
    </source>
</evidence>
<dbReference type="GO" id="GO:0046872">
    <property type="term" value="F:metal ion binding"/>
    <property type="evidence" value="ECO:0007669"/>
    <property type="project" value="UniProtKB-UniRule"/>
</dbReference>
<evidence type="ECO:0000256" key="11">
    <source>
        <dbReference type="PIRSR" id="PIRSR006268-2"/>
    </source>
</evidence>
<keyword evidence="6 10" id="KW-0274">FAD</keyword>
<sequence length="346" mass="38815">MDNRKKNSIYSLILILAVATVWLVRNKIMNPDEVEKAPYVYVTGEAQGTTYNISYQDSSARNFKESIDSLLKQFDNSLSTYKEGSEILRFNENDSFQFDLPYFLPVLKASKEIYSASQGAFDPTVYPLMQAWNFKKEVPSIPDSAEINEILKYVGFNKITFDEKQVKKAVDRVSLDFNAIAQGYSIDVVFDFIIDKGIGNLMVELGGEVRAKGVNENGDAWAIGIDNPKPEASKAQRMAIIKIHNQAISTSGNYRNFFVHEGVKYGHTINPKTGFPVQRDIISATIVAPTCMEADAWSTAFMVTGLEDAKKILAEQTQLSAFFIYENEEGEMETYVTDNLASNILM</sequence>
<reference evidence="13" key="1">
    <citation type="submission" date="2021-01" db="EMBL/GenBank/DDBJ databases">
        <title>Marivirga aurantiaca sp. nov., isolated from intertidal surface sediments.</title>
        <authorList>
            <person name="Zhang M."/>
        </authorList>
    </citation>
    <scope>NUCLEOTIDE SEQUENCE</scope>
    <source>
        <strain evidence="13">S37H4</strain>
    </source>
</reference>
<dbReference type="EC" id="2.7.1.180" evidence="1 10"/>
<comment type="catalytic activity">
    <reaction evidence="9 10">
        <text>L-threonyl-[protein] + FAD = FMN-L-threonyl-[protein] + AMP + H(+)</text>
        <dbReference type="Rhea" id="RHEA:36847"/>
        <dbReference type="Rhea" id="RHEA-COMP:11060"/>
        <dbReference type="Rhea" id="RHEA-COMP:11061"/>
        <dbReference type="ChEBI" id="CHEBI:15378"/>
        <dbReference type="ChEBI" id="CHEBI:30013"/>
        <dbReference type="ChEBI" id="CHEBI:57692"/>
        <dbReference type="ChEBI" id="CHEBI:74257"/>
        <dbReference type="ChEBI" id="CHEBI:456215"/>
        <dbReference type="EC" id="2.7.1.180"/>
    </reaction>
</comment>
<dbReference type="PANTHER" id="PTHR30040:SF2">
    <property type="entry name" value="FAD:PROTEIN FMN TRANSFERASE"/>
    <property type="match status" value="1"/>
</dbReference>
<evidence type="ECO:0000313" key="14">
    <source>
        <dbReference type="Proteomes" id="UP000611723"/>
    </source>
</evidence>
<evidence type="ECO:0000256" key="8">
    <source>
        <dbReference type="ARBA" id="ARBA00031306"/>
    </source>
</evidence>
<keyword evidence="12" id="KW-1133">Transmembrane helix</keyword>
<dbReference type="GO" id="GO:0016740">
    <property type="term" value="F:transferase activity"/>
    <property type="evidence" value="ECO:0007669"/>
    <property type="project" value="UniProtKB-UniRule"/>
</dbReference>
<dbReference type="SUPFAM" id="SSF143631">
    <property type="entry name" value="ApbE-like"/>
    <property type="match status" value="1"/>
</dbReference>
<dbReference type="EMBL" id="JAEQBW010000003">
    <property type="protein sequence ID" value="MBK6265023.1"/>
    <property type="molecule type" value="Genomic_DNA"/>
</dbReference>
<dbReference type="Pfam" id="PF02424">
    <property type="entry name" value="ApbE"/>
    <property type="match status" value="1"/>
</dbReference>
<gene>
    <name evidence="13" type="ORF">JKA74_08235</name>
</gene>
<feature type="binding site" evidence="11">
    <location>
        <position position="299"/>
    </location>
    <ligand>
        <name>Mg(2+)</name>
        <dbReference type="ChEBI" id="CHEBI:18420"/>
    </ligand>
</feature>
<keyword evidence="3 10" id="KW-0285">Flavoprotein</keyword>
<evidence type="ECO:0000256" key="9">
    <source>
        <dbReference type="ARBA" id="ARBA00048540"/>
    </source>
</evidence>
<evidence type="ECO:0000256" key="1">
    <source>
        <dbReference type="ARBA" id="ARBA00011955"/>
    </source>
</evidence>
<dbReference type="Proteomes" id="UP000611723">
    <property type="component" value="Unassembled WGS sequence"/>
</dbReference>
<dbReference type="Gene3D" id="3.10.520.10">
    <property type="entry name" value="ApbE-like domains"/>
    <property type="match status" value="1"/>
</dbReference>
<keyword evidence="7 10" id="KW-0460">Magnesium</keyword>
<protein>
    <recommendedName>
        <fullName evidence="2 10">FAD:protein FMN transferase</fullName>
        <ecNumber evidence="1 10">2.7.1.180</ecNumber>
    </recommendedName>
    <alternativeName>
        <fullName evidence="8 10">Flavin transferase</fullName>
    </alternativeName>
</protein>
<comment type="caution">
    <text evidence="13">The sequence shown here is derived from an EMBL/GenBank/DDBJ whole genome shotgun (WGS) entry which is preliminary data.</text>
</comment>
<comment type="similarity">
    <text evidence="10">Belongs to the ApbE family.</text>
</comment>
<feature type="binding site" evidence="11">
    <location>
        <position position="179"/>
    </location>
    <ligand>
        <name>Mg(2+)</name>
        <dbReference type="ChEBI" id="CHEBI:18420"/>
    </ligand>
</feature>
<name>A0A934WXL8_9BACT</name>
<organism evidence="13 14">
    <name type="scientific">Marivirga aurantiaca</name>
    <dbReference type="NCBI Taxonomy" id="2802615"/>
    <lineage>
        <taxon>Bacteria</taxon>
        <taxon>Pseudomonadati</taxon>
        <taxon>Bacteroidota</taxon>
        <taxon>Cytophagia</taxon>
        <taxon>Cytophagales</taxon>
        <taxon>Marivirgaceae</taxon>
        <taxon>Marivirga</taxon>
    </lineage>
</organism>
<evidence type="ECO:0000256" key="4">
    <source>
        <dbReference type="ARBA" id="ARBA00022679"/>
    </source>
</evidence>
<dbReference type="PANTHER" id="PTHR30040">
    <property type="entry name" value="THIAMINE BIOSYNTHESIS LIPOPROTEIN APBE"/>
    <property type="match status" value="1"/>
</dbReference>